<dbReference type="SUPFAM" id="SSF52799">
    <property type="entry name" value="(Phosphotyrosine protein) phosphatases II"/>
    <property type="match status" value="1"/>
</dbReference>
<evidence type="ECO:0000256" key="2">
    <source>
        <dbReference type="ARBA" id="ARBA00022553"/>
    </source>
</evidence>
<keyword evidence="8" id="KW-1133">Transmembrane helix</keyword>
<feature type="coiled-coil region" evidence="6">
    <location>
        <begin position="468"/>
        <end position="495"/>
    </location>
</feature>
<evidence type="ECO:0000256" key="1">
    <source>
        <dbReference type="ARBA" id="ARBA00013064"/>
    </source>
</evidence>
<feature type="compositionally biased region" description="Polar residues" evidence="7">
    <location>
        <begin position="840"/>
        <end position="859"/>
    </location>
</feature>
<dbReference type="InterPro" id="IPR029021">
    <property type="entry name" value="Prot-tyrosine_phosphatase-like"/>
</dbReference>
<organism evidence="12 13">
    <name type="scientific">Ceratina calcarata</name>
    <dbReference type="NCBI Taxonomy" id="156304"/>
    <lineage>
        <taxon>Eukaryota</taxon>
        <taxon>Metazoa</taxon>
        <taxon>Ecdysozoa</taxon>
        <taxon>Arthropoda</taxon>
        <taxon>Hexapoda</taxon>
        <taxon>Insecta</taxon>
        <taxon>Pterygota</taxon>
        <taxon>Neoptera</taxon>
        <taxon>Endopterygota</taxon>
        <taxon>Hymenoptera</taxon>
        <taxon>Apocrita</taxon>
        <taxon>Aculeata</taxon>
        <taxon>Apoidea</taxon>
        <taxon>Anthophila</taxon>
        <taxon>Apidae</taxon>
        <taxon>Ceratina</taxon>
        <taxon>Zadontomerus</taxon>
    </lineage>
</organism>
<feature type="compositionally biased region" description="Low complexity" evidence="7">
    <location>
        <begin position="990"/>
        <end position="1005"/>
    </location>
</feature>
<feature type="region of interest" description="Disordered" evidence="7">
    <location>
        <begin position="1050"/>
        <end position="1075"/>
    </location>
</feature>
<dbReference type="KEGG" id="ccal:108623651"/>
<feature type="region of interest" description="Disordered" evidence="7">
    <location>
        <begin position="990"/>
        <end position="1032"/>
    </location>
</feature>
<dbReference type="GO" id="GO:0030054">
    <property type="term" value="C:cell junction"/>
    <property type="evidence" value="ECO:0007669"/>
    <property type="project" value="TreeGrafter"/>
</dbReference>
<dbReference type="PRINTS" id="PR00700">
    <property type="entry name" value="PRTYPHPHTASE"/>
</dbReference>
<feature type="signal peptide" evidence="9">
    <location>
        <begin position="1"/>
        <end position="29"/>
    </location>
</feature>
<dbReference type="InterPro" id="IPR016130">
    <property type="entry name" value="Tyr_Pase_AS"/>
</dbReference>
<evidence type="ECO:0000256" key="9">
    <source>
        <dbReference type="SAM" id="SignalP"/>
    </source>
</evidence>
<protein>
    <recommendedName>
        <fullName evidence="1">protein-tyrosine-phosphatase</fullName>
        <ecNumber evidence="1">3.1.3.48</ecNumber>
    </recommendedName>
</protein>
<dbReference type="Pfam" id="PF00102">
    <property type="entry name" value="Y_phosphatase"/>
    <property type="match status" value="1"/>
</dbReference>
<feature type="domain" description="Tyrosine specific protein phosphatases" evidence="11">
    <location>
        <begin position="1551"/>
        <end position="1624"/>
    </location>
</feature>
<dbReference type="CDD" id="cd00047">
    <property type="entry name" value="PTPc"/>
    <property type="match status" value="1"/>
</dbReference>
<feature type="compositionally biased region" description="Basic and acidic residues" evidence="7">
    <location>
        <begin position="683"/>
        <end position="721"/>
    </location>
</feature>
<dbReference type="PROSITE" id="PS00383">
    <property type="entry name" value="TYR_PHOSPHATASE_1"/>
    <property type="match status" value="1"/>
</dbReference>
<proteinExistence type="predicted"/>
<sequence length="1624" mass="179326">MNRGRRRRSTVALKVWIGVSLILFGTAVAEISVDSSKRFENSQENVPGAPIFDKDETAVNGASITDLEAVERRDKLISSSDSIADRSVDDGRAQREVKVAASHGIGSSLGSSTSNGREDAFQALADHRTSSRSNDGIIAFANSGDIQDLDNRQSGNYEHLANVIASLSKPIYSQPRRPSDADDFTPTGPVESESGNDNEVVVTPSEKRSRLKAESFPAKVTNLKSKVISEDNFSSSRTDEKRLESSTGTFLKEKRDEVEKVERRKSAENRKVETQEFKKRRRRSEGPIKNGEVSDLEKPDDPISLINDTYVNYNTNNKQRSKGKNFDGKTSKDVTDSIFVRELTRGPKEEVEVVNNVTDSVLDRIVESQYQNSTAEDLNELNVESQSQNSTLNRSTVNVTLKALNEFNQGPNVDSPSQNSTSESVNEFDLEPESPNVNSDKTDKNSTVKELDQSYIETKSATSSVKALNLVNKELDGTTNESDDLNLEVTSANKEAGITTQGTVSVEESSQFQGSSSPVPKGRTIAFSAVNEFSDSKVKPTISSLRLEFSSKKEATEIPYPYTKFGQNDFLASSNGSDRNRFTDQTNNNNNNDEVIPLENTIVKGKSDEKFTVTEASDVLENSIQLKAVYHDKNESSTASTASLTKLNYEKDEVDQKSENGNKTDDRLVEKSVQEPTDNLRNVVEKKHDGETNLKSNEKSENVDNVIDKKNEAGLKSKENSKNTPENSGNVIEEKVETATSLKPEDKSGKLEIIEKQDEEEASLKSKEVLEKKSDNIIGNLDEREAALRSKEKSEKSGSNVIKGLTEKESDLKSKEEKLEEPDDEKLNGKSKDNEVPKWSQESVDVTGNGITEVTSIPENSHRKVSVQTTGNPLEPETDGTPSLLIRSALNATEISTEYSLIKGSSPEDSHGETTTSGNSDLETIGNNSINLEPKENITEPEISQSSSNRSNEIPSGSFNPNENPSTTSIEFEFVGLTESTTVLTQNITEEAGSTSESSTLLPTTNDSKNLSKSSETEAVIDNRESSIDSSEDTTISILTTSFATFEFTSQSSNFDQETREEETTSKKDETRGINSATNTWTEENIPVTTTIKIEQTISESKDSIENVTEIPTESTSMININATDTVVPYISKEESSPIENTSKPIEGILTTSPVIPTEKIHEKSSNEQITSLVRIDMADSWYEVCPKIDKLWKTLADILTTGTNKSVTDKQIKLYQDPCQESPSSTPTSSEMPLTSILVYVVDENGRFDSNMTKILATLGENSKVEFPVTETVPDSGNAIAVVVVSSVAFICLVLLAGLLFIMRKRQTRFNYGERCRPVSLDAYSLDSVSAYNSVRRKGVARSSKRSYGNPTFEDSTVIPSHPLNFAGLSSFCNDTNAINEEFGNIPQMTAKIDELPPGAELKNRYANGIPLPETRVMLQKINNDPLTEYINASYVRGPKNATKYYIACQAPMESTVTDFWRLIWEQQCKVIIMLTDLIENGVERCTEYIPPSEVTDCHRLYGDFQVTLKKRETKEKYAISTLHLKNLENNTYREVYHIWYLWPVDGVQSDGAGLIAVLLEARALQRGGPGPIVVHCSPGTGRTGTLIALDLGIRQYEITRTVDVPRVVYTIRRDRAGAVQTK</sequence>
<dbReference type="InterPro" id="IPR008356">
    <property type="entry name" value="Tyr_Pase_KIM-con"/>
</dbReference>
<keyword evidence="13" id="KW-0808">Transferase</keyword>
<keyword evidence="8" id="KW-0472">Membrane</keyword>
<feature type="region of interest" description="Disordered" evidence="7">
    <location>
        <begin position="407"/>
        <end position="448"/>
    </location>
</feature>
<feature type="compositionally biased region" description="Basic and acidic residues" evidence="7">
    <location>
        <begin position="253"/>
        <end position="277"/>
    </location>
</feature>
<keyword evidence="2" id="KW-0597">Phosphoprotein</keyword>
<evidence type="ECO:0000259" key="11">
    <source>
        <dbReference type="PROSITE" id="PS50056"/>
    </source>
</evidence>
<dbReference type="GO" id="GO:0004725">
    <property type="term" value="F:protein tyrosine phosphatase activity"/>
    <property type="evidence" value="ECO:0007669"/>
    <property type="project" value="UniProtKB-EC"/>
</dbReference>
<dbReference type="SMART" id="SM00194">
    <property type="entry name" value="PTPc"/>
    <property type="match status" value="1"/>
</dbReference>
<feature type="region of interest" description="Disordered" evidence="7">
    <location>
        <begin position="650"/>
        <end position="967"/>
    </location>
</feature>
<keyword evidence="9" id="KW-0732">Signal</keyword>
<feature type="region of interest" description="Disordered" evidence="7">
    <location>
        <begin position="171"/>
        <end position="213"/>
    </location>
</feature>
<dbReference type="GO" id="GO:0048666">
    <property type="term" value="P:neuron development"/>
    <property type="evidence" value="ECO:0007669"/>
    <property type="project" value="UniProtKB-ARBA"/>
</dbReference>
<feature type="compositionally biased region" description="Polar residues" evidence="7">
    <location>
        <begin position="942"/>
        <end position="967"/>
    </location>
</feature>
<dbReference type="PROSITE" id="PS50056">
    <property type="entry name" value="TYR_PHOSPHATASE_2"/>
    <property type="match status" value="1"/>
</dbReference>
<keyword evidence="13" id="KW-0418">Kinase</keyword>
<feature type="compositionally biased region" description="Basic and acidic residues" evidence="7">
    <location>
        <begin position="825"/>
        <end position="836"/>
    </location>
</feature>
<dbReference type="PANTHER" id="PTHR46198:SF4">
    <property type="entry name" value="PROTEIN-TYROSINE-PHOSPHATASE"/>
    <property type="match status" value="1"/>
</dbReference>
<feature type="compositionally biased region" description="Polar residues" evidence="7">
    <location>
        <begin position="913"/>
        <end position="931"/>
    </location>
</feature>
<dbReference type="RefSeq" id="XP_026668282.1">
    <property type="nucleotide sequence ID" value="XM_026812481.1"/>
</dbReference>
<feature type="region of interest" description="Disordered" evidence="7">
    <location>
        <begin position="253"/>
        <end position="308"/>
    </location>
</feature>
<feature type="domain" description="Tyrosine-protein phosphatase" evidence="10">
    <location>
        <begin position="1404"/>
        <end position="1624"/>
    </location>
</feature>
<evidence type="ECO:0000256" key="7">
    <source>
        <dbReference type="SAM" id="MobiDB-lite"/>
    </source>
</evidence>
<dbReference type="SMART" id="SM00404">
    <property type="entry name" value="PTPc_motif"/>
    <property type="match status" value="1"/>
</dbReference>
<evidence type="ECO:0000256" key="8">
    <source>
        <dbReference type="SAM" id="Phobius"/>
    </source>
</evidence>
<evidence type="ECO:0000313" key="12">
    <source>
        <dbReference type="Proteomes" id="UP000694925"/>
    </source>
</evidence>
<evidence type="ECO:0000256" key="6">
    <source>
        <dbReference type="SAM" id="Coils"/>
    </source>
</evidence>
<dbReference type="GO" id="GO:0019901">
    <property type="term" value="F:protein kinase binding"/>
    <property type="evidence" value="ECO:0007669"/>
    <property type="project" value="TreeGrafter"/>
</dbReference>
<feature type="compositionally biased region" description="Basic and acidic residues" evidence="7">
    <location>
        <begin position="805"/>
        <end position="818"/>
    </location>
</feature>
<feature type="compositionally biased region" description="Polar residues" evidence="7">
    <location>
        <begin position="407"/>
        <end position="425"/>
    </location>
</feature>
<dbReference type="GO" id="GO:0016301">
    <property type="term" value="F:kinase activity"/>
    <property type="evidence" value="ECO:0007669"/>
    <property type="project" value="UniProtKB-KW"/>
</dbReference>
<feature type="compositionally biased region" description="Basic and acidic residues" evidence="7">
    <location>
        <begin position="650"/>
        <end position="673"/>
    </location>
</feature>
<reference evidence="13" key="1">
    <citation type="submission" date="2025-08" db="UniProtKB">
        <authorList>
            <consortium name="RefSeq"/>
        </authorList>
    </citation>
    <scope>IDENTIFICATION</scope>
    <source>
        <tissue evidence="13">Whole body</tissue>
    </source>
</reference>
<feature type="transmembrane region" description="Helical" evidence="8">
    <location>
        <begin position="1280"/>
        <end position="1303"/>
    </location>
</feature>
<feature type="chain" id="PRO_5042477306" description="protein-tyrosine-phosphatase" evidence="9">
    <location>
        <begin position="30"/>
        <end position="1624"/>
    </location>
</feature>
<keyword evidence="12" id="KW-1185">Reference proteome</keyword>
<dbReference type="Gene3D" id="3.90.190.10">
    <property type="entry name" value="Protein tyrosine phosphatase superfamily"/>
    <property type="match status" value="1"/>
</dbReference>
<keyword evidence="8" id="KW-0812">Transmembrane</keyword>
<feature type="region of interest" description="Disordered" evidence="7">
    <location>
        <begin position="574"/>
        <end position="594"/>
    </location>
</feature>
<dbReference type="PROSITE" id="PS50055">
    <property type="entry name" value="TYR_PHOSPHATASE_PTP"/>
    <property type="match status" value="1"/>
</dbReference>
<dbReference type="InterPro" id="IPR000387">
    <property type="entry name" value="Tyr_Pase_dom"/>
</dbReference>
<feature type="compositionally biased region" description="Basic and acidic residues" evidence="7">
    <location>
        <begin position="732"/>
        <end position="796"/>
    </location>
</feature>
<dbReference type="GeneID" id="108623651"/>
<evidence type="ECO:0000313" key="13">
    <source>
        <dbReference type="RefSeq" id="XP_026668282.1"/>
    </source>
</evidence>
<feature type="compositionally biased region" description="Basic and acidic residues" evidence="7">
    <location>
        <begin position="1062"/>
        <end position="1072"/>
    </location>
</feature>
<keyword evidence="4" id="KW-0904">Protein phosphatase</keyword>
<evidence type="ECO:0000256" key="4">
    <source>
        <dbReference type="ARBA" id="ARBA00022912"/>
    </source>
</evidence>
<keyword evidence="3" id="KW-0378">Hydrolase</keyword>
<dbReference type="PANTHER" id="PTHR46198">
    <property type="entry name" value="PROTEIN-TYROSINE-PHOSPHATASE"/>
    <property type="match status" value="1"/>
</dbReference>
<dbReference type="EC" id="3.1.3.48" evidence="1"/>
<dbReference type="Proteomes" id="UP000694925">
    <property type="component" value="Unplaced"/>
</dbReference>
<name>A0AAJ7S0A7_9HYME</name>
<evidence type="ECO:0000256" key="5">
    <source>
        <dbReference type="PIRSR" id="PIRSR608356-50"/>
    </source>
</evidence>
<dbReference type="InterPro" id="IPR003595">
    <property type="entry name" value="Tyr_Pase_cat"/>
</dbReference>
<feature type="active site" description="Phosphocysteine intermediate" evidence="5">
    <location>
        <position position="1578"/>
    </location>
</feature>
<dbReference type="GO" id="GO:0005829">
    <property type="term" value="C:cytosol"/>
    <property type="evidence" value="ECO:0007669"/>
    <property type="project" value="TreeGrafter"/>
</dbReference>
<evidence type="ECO:0000256" key="3">
    <source>
        <dbReference type="ARBA" id="ARBA00022801"/>
    </source>
</evidence>
<feature type="region of interest" description="Disordered" evidence="7">
    <location>
        <begin position="229"/>
        <end position="248"/>
    </location>
</feature>
<dbReference type="GO" id="GO:0007165">
    <property type="term" value="P:signal transduction"/>
    <property type="evidence" value="ECO:0007669"/>
    <property type="project" value="TreeGrafter"/>
</dbReference>
<dbReference type="GO" id="GO:0005886">
    <property type="term" value="C:plasma membrane"/>
    <property type="evidence" value="ECO:0007669"/>
    <property type="project" value="TreeGrafter"/>
</dbReference>
<dbReference type="InterPro" id="IPR000242">
    <property type="entry name" value="PTP_cat"/>
</dbReference>
<evidence type="ECO:0000259" key="10">
    <source>
        <dbReference type="PROSITE" id="PS50055"/>
    </source>
</evidence>
<feature type="compositionally biased region" description="Polar residues" evidence="7">
    <location>
        <begin position="890"/>
        <end position="899"/>
    </location>
</feature>
<gene>
    <name evidence="13" type="primary">LOC108623651</name>
</gene>
<feature type="non-terminal residue" evidence="13">
    <location>
        <position position="1624"/>
    </location>
</feature>
<keyword evidence="6" id="KW-0175">Coiled coil</keyword>
<dbReference type="GO" id="GO:0009653">
    <property type="term" value="P:anatomical structure morphogenesis"/>
    <property type="evidence" value="ECO:0007669"/>
    <property type="project" value="UniProtKB-ARBA"/>
</dbReference>
<accession>A0AAJ7S0A7</accession>